<dbReference type="SUPFAM" id="SSF56801">
    <property type="entry name" value="Acetyl-CoA synthetase-like"/>
    <property type="match status" value="1"/>
</dbReference>
<dbReference type="InterPro" id="IPR045851">
    <property type="entry name" value="AMP-bd_C_sf"/>
</dbReference>
<proteinExistence type="inferred from homology"/>
<name>A0A3A4NTK8_ABYX5</name>
<dbReference type="Proteomes" id="UP000265882">
    <property type="component" value="Unassembled WGS sequence"/>
</dbReference>
<accession>A0A3A4NTK8</accession>
<feature type="domain" description="AMP-binding enzyme C-terminal" evidence="4">
    <location>
        <begin position="450"/>
        <end position="524"/>
    </location>
</feature>
<dbReference type="GO" id="GO:0006631">
    <property type="term" value="P:fatty acid metabolic process"/>
    <property type="evidence" value="ECO:0007669"/>
    <property type="project" value="TreeGrafter"/>
</dbReference>
<evidence type="ECO:0000256" key="1">
    <source>
        <dbReference type="ARBA" id="ARBA00006432"/>
    </source>
</evidence>
<evidence type="ECO:0000256" key="2">
    <source>
        <dbReference type="ARBA" id="ARBA00022598"/>
    </source>
</evidence>
<dbReference type="PANTHER" id="PTHR43201">
    <property type="entry name" value="ACYL-COA SYNTHETASE"/>
    <property type="match status" value="1"/>
</dbReference>
<reference evidence="5 6" key="1">
    <citation type="journal article" date="2017" name="ISME J.">
        <title>Energy and carbon metabolisms in a deep terrestrial subsurface fluid microbial community.</title>
        <authorList>
            <person name="Momper L."/>
            <person name="Jungbluth S.P."/>
            <person name="Lee M.D."/>
            <person name="Amend J.P."/>
        </authorList>
    </citation>
    <scope>NUCLEOTIDE SEQUENCE [LARGE SCALE GENOMIC DNA]</scope>
    <source>
        <strain evidence="5">SURF_5</strain>
    </source>
</reference>
<evidence type="ECO:0000259" key="4">
    <source>
        <dbReference type="Pfam" id="PF13193"/>
    </source>
</evidence>
<dbReference type="InterPro" id="IPR000873">
    <property type="entry name" value="AMP-dep_synth/lig_dom"/>
</dbReference>
<dbReference type="Gene3D" id="3.40.50.12780">
    <property type="entry name" value="N-terminal domain of ligase-like"/>
    <property type="match status" value="1"/>
</dbReference>
<gene>
    <name evidence="5" type="ORF">C4520_10265</name>
</gene>
<dbReference type="PANTHER" id="PTHR43201:SF5">
    <property type="entry name" value="MEDIUM-CHAIN ACYL-COA LIGASE ACSF2, MITOCHONDRIAL"/>
    <property type="match status" value="1"/>
</dbReference>
<dbReference type="AlphaFoldDB" id="A0A3A4NTK8"/>
<dbReference type="NCBIfam" id="NF004837">
    <property type="entry name" value="PRK06187.1"/>
    <property type="match status" value="1"/>
</dbReference>
<feature type="domain" description="AMP-dependent synthetase/ligase" evidence="3">
    <location>
        <begin position="34"/>
        <end position="400"/>
    </location>
</feature>
<dbReference type="FunFam" id="3.30.300.30:FF:000008">
    <property type="entry name" value="2,3-dihydroxybenzoate-AMP ligase"/>
    <property type="match status" value="1"/>
</dbReference>
<keyword evidence="2 5" id="KW-0436">Ligase</keyword>
<organism evidence="5 6">
    <name type="scientific">Abyssobacteria bacterium (strain SURF_5)</name>
    <dbReference type="NCBI Taxonomy" id="2093360"/>
    <lineage>
        <taxon>Bacteria</taxon>
        <taxon>Pseudomonadati</taxon>
        <taxon>Candidatus Hydrogenedentota</taxon>
        <taxon>Candidatus Abyssobacteria</taxon>
    </lineage>
</organism>
<dbReference type="InterPro" id="IPR025110">
    <property type="entry name" value="AMP-bd_C"/>
</dbReference>
<protein>
    <submittedName>
        <fullName evidence="5">Long-chain-fatty-acid--CoA ligase</fullName>
    </submittedName>
</protein>
<dbReference type="Pfam" id="PF13193">
    <property type="entry name" value="AMP-binding_C"/>
    <property type="match status" value="1"/>
</dbReference>
<dbReference type="GO" id="GO:0031956">
    <property type="term" value="F:medium-chain fatty acid-CoA ligase activity"/>
    <property type="evidence" value="ECO:0007669"/>
    <property type="project" value="TreeGrafter"/>
</dbReference>
<evidence type="ECO:0000313" key="6">
    <source>
        <dbReference type="Proteomes" id="UP000265882"/>
    </source>
</evidence>
<sequence length="537" mass="59436">MVKLSERLIRETHKGVDMLNYRHRPKNLQNILHASTERFPDKPVFECLSRKVSYRQFSRDVYSLAAGMQRRLHVKKGDRVALLLDNDIEFPLAFFAAATIGAVSVPINTRFVSKEIAYILKDSGARVCILNRGYKKDCLRAQKTALALEHLVVAVSPDAASESGNDWVALRDLLEDRQEEPDGVDVVEDDLASIFYTSGTMGQPKGALCTHRNFSVASLNVEMATGITASDRQLICVPLSHPLGCHSQMIAGVYLGATMIIQRRFVADETLSLLKSAKVTTVVGVPTIYWLLLAQLKLKDYDLRSLQNVIYGGAPASPELVRRLRETFPSARMGNGYGLTESSALATFLPDEYTMQKPDSVGPPVPTVQVRIVNDEGRDLPAGKIGEVLLKGPNIVAGYWQDAASTKETFQDGWLHTGDVGRLDEEGFLYIVDRKKDMIIRGGENIYCVEIENVLESHPAIFEAAVVGEPDKVFGEQVAAFVVPNPGSSLDVDEILDYCEDYLADFKVPKFIKIVENLPRNPAGIIDKRVLRRITGS</sequence>
<dbReference type="Gene3D" id="3.30.300.30">
    <property type="match status" value="1"/>
</dbReference>
<comment type="similarity">
    <text evidence="1">Belongs to the ATP-dependent AMP-binding enzyme family.</text>
</comment>
<dbReference type="Pfam" id="PF00501">
    <property type="entry name" value="AMP-binding"/>
    <property type="match status" value="1"/>
</dbReference>
<evidence type="ECO:0000313" key="5">
    <source>
        <dbReference type="EMBL" id="RJP21386.1"/>
    </source>
</evidence>
<dbReference type="InterPro" id="IPR042099">
    <property type="entry name" value="ANL_N_sf"/>
</dbReference>
<comment type="caution">
    <text evidence="5">The sequence shown here is derived from an EMBL/GenBank/DDBJ whole genome shotgun (WGS) entry which is preliminary data.</text>
</comment>
<evidence type="ECO:0000259" key="3">
    <source>
        <dbReference type="Pfam" id="PF00501"/>
    </source>
</evidence>
<dbReference type="EMBL" id="QZKU01000068">
    <property type="protein sequence ID" value="RJP21386.1"/>
    <property type="molecule type" value="Genomic_DNA"/>
</dbReference>